<organism evidence="1 2">
    <name type="scientific">Papaver atlanticum</name>
    <dbReference type="NCBI Taxonomy" id="357466"/>
    <lineage>
        <taxon>Eukaryota</taxon>
        <taxon>Viridiplantae</taxon>
        <taxon>Streptophyta</taxon>
        <taxon>Embryophyta</taxon>
        <taxon>Tracheophyta</taxon>
        <taxon>Spermatophyta</taxon>
        <taxon>Magnoliopsida</taxon>
        <taxon>Ranunculales</taxon>
        <taxon>Papaveraceae</taxon>
        <taxon>Papaveroideae</taxon>
        <taxon>Papaver</taxon>
    </lineage>
</organism>
<keyword evidence="2" id="KW-1185">Reference proteome</keyword>
<proteinExistence type="predicted"/>
<accession>A0AAD4XXU3</accession>
<protein>
    <submittedName>
        <fullName evidence="1">Uncharacterized protein</fullName>
    </submittedName>
</protein>
<comment type="caution">
    <text evidence="1">The sequence shown here is derived from an EMBL/GenBank/DDBJ whole genome shotgun (WGS) entry which is preliminary data.</text>
</comment>
<name>A0AAD4XXU3_9MAGN</name>
<reference evidence="1" key="1">
    <citation type="submission" date="2022-04" db="EMBL/GenBank/DDBJ databases">
        <title>A functionally conserved STORR gene fusion in Papaver species that diverged 16.8 million years ago.</title>
        <authorList>
            <person name="Catania T."/>
        </authorList>
    </citation>
    <scope>NUCLEOTIDE SEQUENCE</scope>
    <source>
        <strain evidence="1">S-188037</strain>
    </source>
</reference>
<dbReference type="EMBL" id="JAJJMB010001096">
    <property type="protein sequence ID" value="KAI3958692.1"/>
    <property type="molecule type" value="Genomic_DNA"/>
</dbReference>
<gene>
    <name evidence="1" type="ORF">MKW98_030357</name>
</gene>
<dbReference type="Proteomes" id="UP001202328">
    <property type="component" value="Unassembled WGS sequence"/>
</dbReference>
<evidence type="ECO:0000313" key="1">
    <source>
        <dbReference type="EMBL" id="KAI3958692.1"/>
    </source>
</evidence>
<sequence length="80" mass="9097">MTHQHFAGTIRIWGSAHIVQAGNFEIIEQFVFGVDCSISSILTRVRKKEQLVFGVDCSIALFSHGLERRLDKIQLNQQLL</sequence>
<evidence type="ECO:0000313" key="2">
    <source>
        <dbReference type="Proteomes" id="UP001202328"/>
    </source>
</evidence>
<dbReference type="AlphaFoldDB" id="A0AAD4XXU3"/>